<evidence type="ECO:0000313" key="12">
    <source>
        <dbReference type="Proteomes" id="UP001142055"/>
    </source>
</evidence>
<sequence>MTSLLYNYTYYLHGYWYEIQDERTKDLPLVAVHPLTMTSIMLAYFLFVTKFGPMYMKDRAPFQLRKLMFVYNFVMVGVNGFYLYEALRRSDYLRRFLDFQYPDRSIVSTETMEEINLGWWYWMSKFADWFDTFFYVLRKKESHINFLHLYHHISVPTFGYMIMKINPILPSAHLFIVVNTFVHCCMYSYYALAAMGPTIRRYLWWKRYITVLQLGQFAIGIIYGMIVLCLQTGYPSVWLYFGLTQPPFFFWMFYNFYQKTYTKTNSVNGLTAQQHIKSQ</sequence>
<evidence type="ECO:0000256" key="8">
    <source>
        <dbReference type="ARBA" id="ARBA00023136"/>
    </source>
</evidence>
<comment type="catalytic activity">
    <reaction evidence="10">
        <text>a very-long-chain acyl-CoA + malonyl-CoA + H(+) = a very-long-chain 3-oxoacyl-CoA + CO2 + CoA</text>
        <dbReference type="Rhea" id="RHEA:32727"/>
        <dbReference type="ChEBI" id="CHEBI:15378"/>
        <dbReference type="ChEBI" id="CHEBI:16526"/>
        <dbReference type="ChEBI" id="CHEBI:57287"/>
        <dbReference type="ChEBI" id="CHEBI:57384"/>
        <dbReference type="ChEBI" id="CHEBI:90725"/>
        <dbReference type="ChEBI" id="CHEBI:90736"/>
        <dbReference type="EC" id="2.3.1.199"/>
    </reaction>
</comment>
<evidence type="ECO:0000256" key="4">
    <source>
        <dbReference type="ARBA" id="ARBA00022692"/>
    </source>
</evidence>
<dbReference type="Pfam" id="PF01151">
    <property type="entry name" value="ELO"/>
    <property type="match status" value="1"/>
</dbReference>
<keyword evidence="6 10" id="KW-1133">Transmembrane helix</keyword>
<evidence type="ECO:0000256" key="1">
    <source>
        <dbReference type="ARBA" id="ARBA00004141"/>
    </source>
</evidence>
<dbReference type="Proteomes" id="UP001142055">
    <property type="component" value="Chromosome 3"/>
</dbReference>
<protein>
    <recommendedName>
        <fullName evidence="10">Elongation of very long chain fatty acids protein</fullName>
        <ecNumber evidence="10">2.3.1.199</ecNumber>
    </recommendedName>
    <alternativeName>
        <fullName evidence="10">Very-long-chain 3-oxoacyl-CoA synthase</fullName>
    </alternativeName>
</protein>
<evidence type="ECO:0000256" key="3">
    <source>
        <dbReference type="ARBA" id="ARBA00022679"/>
    </source>
</evidence>
<dbReference type="GO" id="GO:0034625">
    <property type="term" value="P:fatty acid elongation, monounsaturated fatty acid"/>
    <property type="evidence" value="ECO:0007669"/>
    <property type="project" value="TreeGrafter"/>
</dbReference>
<dbReference type="InterPro" id="IPR002076">
    <property type="entry name" value="ELO_fam"/>
</dbReference>
<dbReference type="GO" id="GO:0042761">
    <property type="term" value="P:very long-chain fatty acid biosynthetic process"/>
    <property type="evidence" value="ECO:0007669"/>
    <property type="project" value="TreeGrafter"/>
</dbReference>
<keyword evidence="8 10" id="KW-0472">Membrane</keyword>
<keyword evidence="7 10" id="KW-0443">Lipid metabolism</keyword>
<dbReference type="EMBL" id="JAPWDV010000003">
    <property type="protein sequence ID" value="KAJ6216498.1"/>
    <property type="molecule type" value="Genomic_DNA"/>
</dbReference>
<evidence type="ECO:0000256" key="5">
    <source>
        <dbReference type="ARBA" id="ARBA00022832"/>
    </source>
</evidence>
<keyword evidence="2 10" id="KW-0444">Lipid biosynthesis</keyword>
<dbReference type="OMA" id="WWYWMSK"/>
<feature type="transmembrane region" description="Helical" evidence="10">
    <location>
        <begin position="67"/>
        <end position="84"/>
    </location>
</feature>
<feature type="transmembrane region" description="Helical" evidence="10">
    <location>
        <begin position="27"/>
        <end position="47"/>
    </location>
</feature>
<evidence type="ECO:0000256" key="7">
    <source>
        <dbReference type="ARBA" id="ARBA00023098"/>
    </source>
</evidence>
<comment type="similarity">
    <text evidence="10">Belongs to the ELO family.</text>
</comment>
<dbReference type="EC" id="2.3.1.199" evidence="10"/>
<keyword evidence="3 10" id="KW-0808">Transferase</keyword>
<keyword evidence="5 10" id="KW-0276">Fatty acid metabolism</keyword>
<name>A0A9Q0LXU9_BLOTA</name>
<dbReference type="PANTHER" id="PTHR11157">
    <property type="entry name" value="FATTY ACID ACYL TRANSFERASE-RELATED"/>
    <property type="match status" value="1"/>
</dbReference>
<keyword evidence="4 10" id="KW-0812">Transmembrane</keyword>
<proteinExistence type="inferred from homology"/>
<dbReference type="GO" id="GO:0019367">
    <property type="term" value="P:fatty acid elongation, saturated fatty acid"/>
    <property type="evidence" value="ECO:0007669"/>
    <property type="project" value="TreeGrafter"/>
</dbReference>
<evidence type="ECO:0000256" key="2">
    <source>
        <dbReference type="ARBA" id="ARBA00022516"/>
    </source>
</evidence>
<evidence type="ECO:0000256" key="10">
    <source>
        <dbReference type="RuleBase" id="RU361115"/>
    </source>
</evidence>
<evidence type="ECO:0000313" key="11">
    <source>
        <dbReference type="EMBL" id="KAJ6216498.1"/>
    </source>
</evidence>
<comment type="caution">
    <text evidence="11">The sequence shown here is derived from an EMBL/GenBank/DDBJ whole genome shotgun (WGS) entry which is preliminary data.</text>
</comment>
<feature type="transmembrane region" description="Helical" evidence="10">
    <location>
        <begin position="175"/>
        <end position="196"/>
    </location>
</feature>
<dbReference type="GO" id="GO:0009922">
    <property type="term" value="F:fatty acid elongase activity"/>
    <property type="evidence" value="ECO:0007669"/>
    <property type="project" value="UniProtKB-EC"/>
</dbReference>
<feature type="transmembrane region" description="Helical" evidence="10">
    <location>
        <begin position="208"/>
        <end position="226"/>
    </location>
</feature>
<organism evidence="11 12">
    <name type="scientific">Blomia tropicalis</name>
    <name type="common">Mite</name>
    <dbReference type="NCBI Taxonomy" id="40697"/>
    <lineage>
        <taxon>Eukaryota</taxon>
        <taxon>Metazoa</taxon>
        <taxon>Ecdysozoa</taxon>
        <taxon>Arthropoda</taxon>
        <taxon>Chelicerata</taxon>
        <taxon>Arachnida</taxon>
        <taxon>Acari</taxon>
        <taxon>Acariformes</taxon>
        <taxon>Sarcoptiformes</taxon>
        <taxon>Astigmata</taxon>
        <taxon>Glycyphagoidea</taxon>
        <taxon>Echimyopodidae</taxon>
        <taxon>Blomia</taxon>
    </lineage>
</organism>
<dbReference type="GO" id="GO:0005789">
    <property type="term" value="C:endoplasmic reticulum membrane"/>
    <property type="evidence" value="ECO:0007669"/>
    <property type="project" value="TreeGrafter"/>
</dbReference>
<feature type="transmembrane region" description="Helical" evidence="10">
    <location>
        <begin position="238"/>
        <end position="257"/>
    </location>
</feature>
<dbReference type="AlphaFoldDB" id="A0A9Q0LXU9"/>
<dbReference type="PANTHER" id="PTHR11157:SF69">
    <property type="entry name" value="ELONGATION OF VERY LONG CHAIN FATTY ACIDS PROTEIN 7"/>
    <property type="match status" value="1"/>
</dbReference>
<comment type="subcellular location">
    <subcellularLocation>
        <location evidence="1">Membrane</location>
        <topology evidence="1">Multi-pass membrane protein</topology>
    </subcellularLocation>
</comment>
<gene>
    <name evidence="11" type="ORF">RDWZM_007655</name>
</gene>
<accession>A0A9Q0LXU9</accession>
<reference evidence="11" key="1">
    <citation type="submission" date="2022-12" db="EMBL/GenBank/DDBJ databases">
        <title>Genome assemblies of Blomia tropicalis.</title>
        <authorList>
            <person name="Cui Y."/>
        </authorList>
    </citation>
    <scope>NUCLEOTIDE SEQUENCE</scope>
    <source>
        <tissue evidence="11">Adult mites</tissue>
    </source>
</reference>
<dbReference type="GO" id="GO:0034626">
    <property type="term" value="P:fatty acid elongation, polyunsaturated fatty acid"/>
    <property type="evidence" value="ECO:0007669"/>
    <property type="project" value="TreeGrafter"/>
</dbReference>
<dbReference type="GO" id="GO:0030148">
    <property type="term" value="P:sphingolipid biosynthetic process"/>
    <property type="evidence" value="ECO:0007669"/>
    <property type="project" value="TreeGrafter"/>
</dbReference>
<feature type="transmembrane region" description="Helical" evidence="10">
    <location>
        <begin position="149"/>
        <end position="169"/>
    </location>
</feature>
<evidence type="ECO:0000256" key="6">
    <source>
        <dbReference type="ARBA" id="ARBA00022989"/>
    </source>
</evidence>
<evidence type="ECO:0000256" key="9">
    <source>
        <dbReference type="ARBA" id="ARBA00023160"/>
    </source>
</evidence>
<keyword evidence="9 10" id="KW-0275">Fatty acid biosynthesis</keyword>
<keyword evidence="12" id="KW-1185">Reference proteome</keyword>